<evidence type="ECO:0000313" key="5">
    <source>
        <dbReference type="EMBL" id="MDI4644771.1"/>
    </source>
</evidence>
<reference evidence="5" key="1">
    <citation type="submission" date="2023-04" db="EMBL/GenBank/DDBJ databases">
        <title>Comparative genomic analysis of Cohnella hashimotonis sp. nov., isolated from the International Space Station.</title>
        <authorList>
            <person name="Venkateswaran K."/>
            <person name="Simpson A."/>
        </authorList>
    </citation>
    <scope>NUCLEOTIDE SEQUENCE</scope>
    <source>
        <strain evidence="5">F6_2S_P_1</strain>
    </source>
</reference>
<feature type="domain" description="Periplasmic binding protein" evidence="4">
    <location>
        <begin position="48"/>
        <end position="289"/>
    </location>
</feature>
<dbReference type="Gene3D" id="3.40.50.2300">
    <property type="match status" value="2"/>
</dbReference>
<dbReference type="PANTHER" id="PTHR46847">
    <property type="entry name" value="D-ALLOSE-BINDING PERIPLASMIC PROTEIN-RELATED"/>
    <property type="match status" value="1"/>
</dbReference>
<dbReference type="RefSeq" id="WP_282907756.1">
    <property type="nucleotide sequence ID" value="NZ_JAGRPV010000001.1"/>
</dbReference>
<dbReference type="Pfam" id="PF13407">
    <property type="entry name" value="Peripla_BP_4"/>
    <property type="match status" value="1"/>
</dbReference>
<keyword evidence="3" id="KW-0732">Signal</keyword>
<protein>
    <submittedName>
        <fullName evidence="5">Substrate-binding domain-containing protein</fullName>
    </submittedName>
</protein>
<evidence type="ECO:0000313" key="6">
    <source>
        <dbReference type="Proteomes" id="UP001161691"/>
    </source>
</evidence>
<dbReference type="SUPFAM" id="SSF53822">
    <property type="entry name" value="Periplasmic binding protein-like I"/>
    <property type="match status" value="1"/>
</dbReference>
<evidence type="ECO:0000259" key="4">
    <source>
        <dbReference type="Pfam" id="PF13407"/>
    </source>
</evidence>
<comment type="similarity">
    <text evidence="2">Belongs to the bacterial solute-binding protein 2 family.</text>
</comment>
<evidence type="ECO:0000256" key="1">
    <source>
        <dbReference type="ARBA" id="ARBA00004196"/>
    </source>
</evidence>
<sequence length="328" mass="35013">MRNHKYAWALTLLLAAAALCAGLYIKIYYFAEGGDRSVSVVLKSSSVRSNFWQAVSAGAAAAAKESGATIDIQGPLEETDADTQVRLLQDALAARRSSVVVAPVDDPRVSEAVQAIRKAGIRVVVIDMPLQSGTAPVSVLNDHREAGRQAGQTAADLTDGRPNVAIVSDFERSRVSGEREAGVREAVNGYPGGVTEIYYCEDSEDKAYEIMKAVLAMPEPPSVVVALNETAALGAARAIIEAGDQRIKLIGFDSSVYEIRLLEDGVMSALIVQKPFNMGYLGVKAALKRAEPRGASRVSYTDSVVVTKSNMYAPENQKLLFPFDGDGS</sequence>
<dbReference type="PANTHER" id="PTHR46847:SF1">
    <property type="entry name" value="D-ALLOSE-BINDING PERIPLASMIC PROTEIN-RELATED"/>
    <property type="match status" value="1"/>
</dbReference>
<dbReference type="InterPro" id="IPR028082">
    <property type="entry name" value="Peripla_BP_I"/>
</dbReference>
<keyword evidence="6" id="KW-1185">Reference proteome</keyword>
<organism evidence="5 6">
    <name type="scientific">Cohnella hashimotonis</name>
    <dbReference type="NCBI Taxonomy" id="2826895"/>
    <lineage>
        <taxon>Bacteria</taxon>
        <taxon>Bacillati</taxon>
        <taxon>Bacillota</taxon>
        <taxon>Bacilli</taxon>
        <taxon>Bacillales</taxon>
        <taxon>Paenibacillaceae</taxon>
        <taxon>Cohnella</taxon>
    </lineage>
</organism>
<comment type="caution">
    <text evidence="5">The sequence shown here is derived from an EMBL/GenBank/DDBJ whole genome shotgun (WGS) entry which is preliminary data.</text>
</comment>
<gene>
    <name evidence="5" type="ORF">KB449_07330</name>
</gene>
<dbReference type="InterPro" id="IPR025997">
    <property type="entry name" value="SBP_2_dom"/>
</dbReference>
<comment type="subcellular location">
    <subcellularLocation>
        <location evidence="1">Cell envelope</location>
    </subcellularLocation>
</comment>
<dbReference type="EMBL" id="JAGRPV010000001">
    <property type="protein sequence ID" value="MDI4644771.1"/>
    <property type="molecule type" value="Genomic_DNA"/>
</dbReference>
<accession>A0ABT6TD74</accession>
<name>A0ABT6TD74_9BACL</name>
<evidence type="ECO:0000256" key="3">
    <source>
        <dbReference type="ARBA" id="ARBA00022729"/>
    </source>
</evidence>
<dbReference type="Proteomes" id="UP001161691">
    <property type="component" value="Unassembled WGS sequence"/>
</dbReference>
<proteinExistence type="inferred from homology"/>
<evidence type="ECO:0000256" key="2">
    <source>
        <dbReference type="ARBA" id="ARBA00007639"/>
    </source>
</evidence>